<feature type="domain" description="Carbohydrate kinase PfkB" evidence="4">
    <location>
        <begin position="41"/>
        <end position="313"/>
    </location>
</feature>
<dbReference type="PANTHER" id="PTHR43085">
    <property type="entry name" value="HEXOKINASE FAMILY MEMBER"/>
    <property type="match status" value="1"/>
</dbReference>
<proteinExistence type="inferred from homology"/>
<keyword evidence="3" id="KW-0418">Kinase</keyword>
<dbReference type="Gene3D" id="3.40.1190.20">
    <property type="match status" value="1"/>
</dbReference>
<organism evidence="5 6">
    <name type="scientific">Candidatus Komeilibacteria bacterium CG_4_10_14_0_8_um_filter_37_78</name>
    <dbReference type="NCBI Taxonomy" id="1974471"/>
    <lineage>
        <taxon>Bacteria</taxon>
        <taxon>Candidatus Komeiliibacteriota</taxon>
    </lineage>
</organism>
<sequence length="322" mass="35772">MKCKILCIGGISQDVIFNTSDANIISKKKDNRAQQYIAFNFGSKNSSPSVMRTYGGGALNSAASFISLGIKAVPMSVIGDDFIGQEIFLYLKRKKINKKLIKVLPQEQTAFSFIINLPQANEHVLFFSNEVLSKFRVTESDLRPVLTNWIYLSSLRSISAPYSIARIFDYAKEKAAKIFWNPGQQQIRTFEQYHKYLPQVDFFSINKAEALALAKELKVKGKSESQIAQGLIKLGAQAVLITDGSKGVNYYDQKTHYQQVAKTVKVVNTTGAGDAFNAGFLAGFLHYDQDIQRSLELGIKNSAAIIQTMGAHQGSLTIKNLY</sequence>
<comment type="caution">
    <text evidence="5">The sequence shown here is derived from an EMBL/GenBank/DDBJ whole genome shotgun (WGS) entry which is preliminary data.</text>
</comment>
<gene>
    <name evidence="5" type="ORF">COY67_00505</name>
</gene>
<name>A0A2M7RFL2_9BACT</name>
<dbReference type="Pfam" id="PF00294">
    <property type="entry name" value="PfkB"/>
    <property type="match status" value="1"/>
</dbReference>
<dbReference type="Proteomes" id="UP000228689">
    <property type="component" value="Unassembled WGS sequence"/>
</dbReference>
<dbReference type="SUPFAM" id="SSF53613">
    <property type="entry name" value="Ribokinase-like"/>
    <property type="match status" value="1"/>
</dbReference>
<dbReference type="GO" id="GO:0016301">
    <property type="term" value="F:kinase activity"/>
    <property type="evidence" value="ECO:0007669"/>
    <property type="project" value="UniProtKB-KW"/>
</dbReference>
<dbReference type="InterPro" id="IPR002173">
    <property type="entry name" value="Carboh/pur_kinase_PfkB_CS"/>
</dbReference>
<dbReference type="InterPro" id="IPR050306">
    <property type="entry name" value="PfkB_Carbo_kinase"/>
</dbReference>
<dbReference type="InterPro" id="IPR011611">
    <property type="entry name" value="PfkB_dom"/>
</dbReference>
<evidence type="ECO:0000256" key="1">
    <source>
        <dbReference type="ARBA" id="ARBA00010688"/>
    </source>
</evidence>
<protein>
    <recommendedName>
        <fullName evidence="4">Carbohydrate kinase PfkB domain-containing protein</fullName>
    </recommendedName>
</protein>
<evidence type="ECO:0000256" key="2">
    <source>
        <dbReference type="ARBA" id="ARBA00022679"/>
    </source>
</evidence>
<comment type="similarity">
    <text evidence="1">Belongs to the carbohydrate kinase PfkB family.</text>
</comment>
<dbReference type="PANTHER" id="PTHR43085:SF57">
    <property type="entry name" value="CARBOHYDRATE KINASE PFKB DOMAIN-CONTAINING PROTEIN"/>
    <property type="match status" value="1"/>
</dbReference>
<dbReference type="EMBL" id="PFMC01000013">
    <property type="protein sequence ID" value="PIY95322.1"/>
    <property type="molecule type" value="Genomic_DNA"/>
</dbReference>
<accession>A0A2M7RFL2</accession>
<evidence type="ECO:0000313" key="5">
    <source>
        <dbReference type="EMBL" id="PIY95322.1"/>
    </source>
</evidence>
<evidence type="ECO:0000259" key="4">
    <source>
        <dbReference type="Pfam" id="PF00294"/>
    </source>
</evidence>
<dbReference type="InterPro" id="IPR029056">
    <property type="entry name" value="Ribokinase-like"/>
</dbReference>
<dbReference type="PROSITE" id="PS00584">
    <property type="entry name" value="PFKB_KINASES_2"/>
    <property type="match status" value="1"/>
</dbReference>
<keyword evidence="2" id="KW-0808">Transferase</keyword>
<reference evidence="6" key="1">
    <citation type="submission" date="2017-09" db="EMBL/GenBank/DDBJ databases">
        <title>Depth-based differentiation of microbial function through sediment-hosted aquifers and enrichment of novel symbionts in the deep terrestrial subsurface.</title>
        <authorList>
            <person name="Probst A.J."/>
            <person name="Ladd B."/>
            <person name="Jarett J.K."/>
            <person name="Geller-Mcgrath D.E."/>
            <person name="Sieber C.M.K."/>
            <person name="Emerson J.B."/>
            <person name="Anantharaman K."/>
            <person name="Thomas B.C."/>
            <person name="Malmstrom R."/>
            <person name="Stieglmeier M."/>
            <person name="Klingl A."/>
            <person name="Woyke T."/>
            <person name="Ryan C.M."/>
            <person name="Banfield J.F."/>
        </authorList>
    </citation>
    <scope>NUCLEOTIDE SEQUENCE [LARGE SCALE GENOMIC DNA]</scope>
</reference>
<evidence type="ECO:0000256" key="3">
    <source>
        <dbReference type="ARBA" id="ARBA00022777"/>
    </source>
</evidence>
<evidence type="ECO:0000313" key="6">
    <source>
        <dbReference type="Proteomes" id="UP000228689"/>
    </source>
</evidence>
<dbReference type="AlphaFoldDB" id="A0A2M7RFL2"/>